<accession>A0A4Z2H695</accession>
<gene>
    <name evidence="2" type="ORF">EYF80_028456</name>
</gene>
<feature type="transmembrane region" description="Helical" evidence="1">
    <location>
        <begin position="23"/>
        <end position="43"/>
    </location>
</feature>
<comment type="caution">
    <text evidence="2">The sequence shown here is derived from an EMBL/GenBank/DDBJ whole genome shotgun (WGS) entry which is preliminary data.</text>
</comment>
<evidence type="ECO:0000313" key="2">
    <source>
        <dbReference type="EMBL" id="TNN61329.1"/>
    </source>
</evidence>
<keyword evidence="1" id="KW-1133">Transmembrane helix</keyword>
<feature type="transmembrane region" description="Helical" evidence="1">
    <location>
        <begin position="49"/>
        <end position="67"/>
    </location>
</feature>
<organism evidence="2 3">
    <name type="scientific">Liparis tanakae</name>
    <name type="common">Tanaka's snailfish</name>
    <dbReference type="NCBI Taxonomy" id="230148"/>
    <lineage>
        <taxon>Eukaryota</taxon>
        <taxon>Metazoa</taxon>
        <taxon>Chordata</taxon>
        <taxon>Craniata</taxon>
        <taxon>Vertebrata</taxon>
        <taxon>Euteleostomi</taxon>
        <taxon>Actinopterygii</taxon>
        <taxon>Neopterygii</taxon>
        <taxon>Teleostei</taxon>
        <taxon>Neoteleostei</taxon>
        <taxon>Acanthomorphata</taxon>
        <taxon>Eupercaria</taxon>
        <taxon>Perciformes</taxon>
        <taxon>Cottioidei</taxon>
        <taxon>Cottales</taxon>
        <taxon>Liparidae</taxon>
        <taxon>Liparis</taxon>
    </lineage>
</organism>
<dbReference type="EMBL" id="SRLO01000317">
    <property type="protein sequence ID" value="TNN61329.1"/>
    <property type="molecule type" value="Genomic_DNA"/>
</dbReference>
<evidence type="ECO:0000313" key="3">
    <source>
        <dbReference type="Proteomes" id="UP000314294"/>
    </source>
</evidence>
<keyword evidence="1" id="KW-0812">Transmembrane</keyword>
<keyword evidence="1" id="KW-0472">Membrane</keyword>
<keyword evidence="3" id="KW-1185">Reference proteome</keyword>
<protein>
    <submittedName>
        <fullName evidence="2">Uncharacterized protein</fullName>
    </submittedName>
</protein>
<dbReference type="AlphaFoldDB" id="A0A4Z2H695"/>
<evidence type="ECO:0000256" key="1">
    <source>
        <dbReference type="SAM" id="Phobius"/>
    </source>
</evidence>
<sequence>MAHSSRVSAASSLPCRRYRAPRFLRVVFTVVLGFGHIGIIWAQPALVDLQGAAVVVLHLLILALVLAKQSQVVQLFGHIWVVLPQDLRGKQEANVLSLSPD</sequence>
<name>A0A4Z2H695_9TELE</name>
<proteinExistence type="predicted"/>
<dbReference type="Proteomes" id="UP000314294">
    <property type="component" value="Unassembled WGS sequence"/>
</dbReference>
<reference evidence="2 3" key="1">
    <citation type="submission" date="2019-03" db="EMBL/GenBank/DDBJ databases">
        <title>First draft genome of Liparis tanakae, snailfish: a comprehensive survey of snailfish specific genes.</title>
        <authorList>
            <person name="Kim W."/>
            <person name="Song I."/>
            <person name="Jeong J.-H."/>
            <person name="Kim D."/>
            <person name="Kim S."/>
            <person name="Ryu S."/>
            <person name="Song J.Y."/>
            <person name="Lee S.K."/>
        </authorList>
    </citation>
    <scope>NUCLEOTIDE SEQUENCE [LARGE SCALE GENOMIC DNA]</scope>
    <source>
        <tissue evidence="2">Muscle</tissue>
    </source>
</reference>